<dbReference type="EMBL" id="CP116967">
    <property type="protein sequence ID" value="WNM57799.1"/>
    <property type="molecule type" value="Genomic_DNA"/>
</dbReference>
<dbReference type="NCBIfam" id="NF012211">
    <property type="entry name" value="tand_rpt_95"/>
    <property type="match status" value="1"/>
</dbReference>
<dbReference type="Pfam" id="PF17803">
    <property type="entry name" value="Cadherin_4"/>
    <property type="match status" value="1"/>
</dbReference>
<feature type="region of interest" description="Disordered" evidence="3">
    <location>
        <begin position="21"/>
        <end position="48"/>
    </location>
</feature>
<dbReference type="GO" id="GO:0007156">
    <property type="term" value="P:homophilic cell adhesion via plasma membrane adhesion molecules"/>
    <property type="evidence" value="ECO:0007669"/>
    <property type="project" value="InterPro"/>
</dbReference>
<gene>
    <name evidence="5" type="ORF">PP769_17785</name>
</gene>
<evidence type="ECO:0000256" key="2">
    <source>
        <dbReference type="ARBA" id="ARBA00023157"/>
    </source>
</evidence>
<dbReference type="KEGG" id="nall:PP769_17785"/>
<dbReference type="InterPro" id="IPR015919">
    <property type="entry name" value="Cadherin-like_sf"/>
</dbReference>
<dbReference type="InterPro" id="IPR013320">
    <property type="entry name" value="ConA-like_dom_sf"/>
</dbReference>
<evidence type="ECO:0000259" key="4">
    <source>
        <dbReference type="PROSITE" id="PS50268"/>
    </source>
</evidence>
<dbReference type="SMART" id="SM00112">
    <property type="entry name" value="CA"/>
    <property type="match status" value="2"/>
</dbReference>
<dbReference type="RefSeq" id="WP_312642737.1">
    <property type="nucleotide sequence ID" value="NZ_CP116967.1"/>
</dbReference>
<feature type="region of interest" description="Disordered" evidence="3">
    <location>
        <begin position="4786"/>
        <end position="4822"/>
    </location>
</feature>
<dbReference type="SMART" id="SM00710">
    <property type="entry name" value="PbH1"/>
    <property type="match status" value="10"/>
</dbReference>
<feature type="compositionally biased region" description="Low complexity" evidence="3">
    <location>
        <begin position="89"/>
        <end position="99"/>
    </location>
</feature>
<evidence type="ECO:0000256" key="1">
    <source>
        <dbReference type="ARBA" id="ARBA00022729"/>
    </source>
</evidence>
<dbReference type="Proteomes" id="UP001302719">
    <property type="component" value="Chromosome"/>
</dbReference>
<keyword evidence="6" id="KW-1185">Reference proteome</keyword>
<dbReference type="GO" id="GO:0016020">
    <property type="term" value="C:membrane"/>
    <property type="evidence" value="ECO:0007669"/>
    <property type="project" value="InterPro"/>
</dbReference>
<feature type="compositionally biased region" description="Basic and acidic residues" evidence="3">
    <location>
        <begin position="4786"/>
        <end position="4809"/>
    </location>
</feature>
<feature type="domain" description="Cadherin" evidence="4">
    <location>
        <begin position="4398"/>
        <end position="4488"/>
    </location>
</feature>
<feature type="region of interest" description="Disordered" evidence="3">
    <location>
        <begin position="71"/>
        <end position="109"/>
    </location>
</feature>
<dbReference type="InterPro" id="IPR002126">
    <property type="entry name" value="Cadherin-like_dom"/>
</dbReference>
<dbReference type="SUPFAM" id="SSF49313">
    <property type="entry name" value="Cadherin-like"/>
    <property type="match status" value="2"/>
</dbReference>
<reference evidence="5 6" key="1">
    <citation type="submission" date="2023-01" db="EMBL/GenBank/DDBJ databases">
        <title>Cultivation and genomic characterization of new, ubiquitous marine nitrite-oxidizing bacteria from the Nitrospirales.</title>
        <authorList>
            <person name="Mueller A.J."/>
            <person name="Daebeler A."/>
            <person name="Herbold C.W."/>
            <person name="Kirkegaard R.H."/>
            <person name="Daims H."/>
        </authorList>
    </citation>
    <scope>NUCLEOTIDE SEQUENCE [LARGE SCALE GENOMIC DNA]</scope>
    <source>
        <strain evidence="5 6">VA</strain>
    </source>
</reference>
<feature type="region of interest" description="Disordered" evidence="3">
    <location>
        <begin position="4592"/>
        <end position="4659"/>
    </location>
</feature>
<organism evidence="5 6">
    <name type="scientific">Candidatus Nitrospira allomarina</name>
    <dbReference type="NCBI Taxonomy" id="3020900"/>
    <lineage>
        <taxon>Bacteria</taxon>
        <taxon>Pseudomonadati</taxon>
        <taxon>Nitrospirota</taxon>
        <taxon>Nitrospiria</taxon>
        <taxon>Nitrospirales</taxon>
        <taxon>Nitrospiraceae</taxon>
        <taxon>Nitrospira</taxon>
    </lineage>
</organism>
<name>A0AA96GFQ8_9BACT</name>
<evidence type="ECO:0000256" key="3">
    <source>
        <dbReference type="SAM" id="MobiDB-lite"/>
    </source>
</evidence>
<dbReference type="InterPro" id="IPR006558">
    <property type="entry name" value="LamG-like"/>
</dbReference>
<evidence type="ECO:0000313" key="6">
    <source>
        <dbReference type="Proteomes" id="UP001302719"/>
    </source>
</evidence>
<dbReference type="InterPro" id="IPR040853">
    <property type="entry name" value="RapA2_cadherin-like"/>
</dbReference>
<dbReference type="Pfam" id="PF14252">
    <property type="entry name" value="DUF4347"/>
    <property type="match status" value="1"/>
</dbReference>
<protein>
    <submittedName>
        <fullName evidence="5">Tandem-95 repeat protein</fullName>
    </submittedName>
</protein>
<dbReference type="InterPro" id="IPR025592">
    <property type="entry name" value="DUF4347"/>
</dbReference>
<proteinExistence type="predicted"/>
<dbReference type="SUPFAM" id="SSF49899">
    <property type="entry name" value="Concanavalin A-like lectins/glucanases"/>
    <property type="match status" value="1"/>
</dbReference>
<feature type="compositionally biased region" description="Polar residues" evidence="3">
    <location>
        <begin position="1393"/>
        <end position="1405"/>
    </location>
</feature>
<dbReference type="InterPro" id="IPR006626">
    <property type="entry name" value="PbH1"/>
</dbReference>
<dbReference type="PROSITE" id="PS50268">
    <property type="entry name" value="CADHERIN_2"/>
    <property type="match status" value="2"/>
</dbReference>
<dbReference type="Pfam" id="PF00028">
    <property type="entry name" value="Cadherin"/>
    <property type="match status" value="1"/>
</dbReference>
<accession>A0AA96GFQ8</accession>
<dbReference type="GO" id="GO:0005509">
    <property type="term" value="F:calcium ion binding"/>
    <property type="evidence" value="ECO:0007669"/>
    <property type="project" value="InterPro"/>
</dbReference>
<feature type="compositionally biased region" description="Pro residues" evidence="3">
    <location>
        <begin position="4595"/>
        <end position="4617"/>
    </location>
</feature>
<dbReference type="SMART" id="SM00560">
    <property type="entry name" value="LamGL"/>
    <property type="match status" value="1"/>
</dbReference>
<evidence type="ECO:0000313" key="5">
    <source>
        <dbReference type="EMBL" id="WNM57799.1"/>
    </source>
</evidence>
<dbReference type="Gene3D" id="2.60.120.200">
    <property type="match status" value="1"/>
</dbReference>
<keyword evidence="2" id="KW-1015">Disulfide bond</keyword>
<feature type="region of interest" description="Disordered" evidence="3">
    <location>
        <begin position="1393"/>
        <end position="1415"/>
    </location>
</feature>
<dbReference type="CDD" id="cd11304">
    <property type="entry name" value="Cadherin_repeat"/>
    <property type="match status" value="2"/>
</dbReference>
<keyword evidence="1" id="KW-0732">Signal</keyword>
<feature type="compositionally biased region" description="Polar residues" evidence="3">
    <location>
        <begin position="4811"/>
        <end position="4822"/>
    </location>
</feature>
<dbReference type="Pfam" id="PF17963">
    <property type="entry name" value="Big_9"/>
    <property type="match status" value="1"/>
</dbReference>
<feature type="domain" description="Cadherin" evidence="4">
    <location>
        <begin position="4493"/>
        <end position="4600"/>
    </location>
</feature>
<sequence length="4822" mass="484129">MIEDRHIKHLRCKPATLEARKDAKMGKIGARKKRKLRPSQEPPPTRLTGTCLALEPRILFDGAALATGAEVVQDTTTQDQSGAPDVKNETNTDSTTTDASKSDAHWSSGLSLSASSERKEIVFIDTRVENYQTLMDGIDPAAEVILLDARRDGIEQIAEALKDRSDIDAIHLIGEGTEAELHLGTAFLTNDSISNHYAALLSQIGKSLSADADLLIYGCTFGRGQAGFSAIQTLAELTGADIAASTDRTGHVSEYANWDLEISTGFIESSIVIGQATQNAWEGVLATYTVTNTNDSGAGSFRQAILDANANGGADTITFSIAGAGPHTISLSSALPTITGAVLIDGWSEPDFAGTPVVRIDGNAAGANVDGLTFSSTSDNSTVRGLMITRFSRDGILIQSGADNITVVGNWIGTTGTGSTGVGNSDDGIDIAGSNAIIGGTGANDRNVITNNADEGITIVGSGVTGHLIQGNIIGLDPDGSTNNGLGDVGIAIISGTGNTIGGTTTAARNVISRMVEGIEINTSNNIVQGNYIGTDVTGTLNRGNRSSDGVEIQGSSTGNLIGGTAAGAGNLIAYNAANGVDVVNGSSHSILGNRIHSNTLLGINLGTAGVTANDAGDPDSGANNLQNFPVVTSANSNATGTTIVGTLNTNASLNYRIEFFASRPSIADSPNGEGERYLGFTTVTTDGSGNASFNLTLNGVWINAGDRVTATATRDLGGGNYGDTSEFAANVTATSTGIVVVDTTSDVSDGTTTSITNLGNARGGDGRISLREAIAAANNTANGGTPDKIVFNIAANDVNHVYYRDNATGGTFAAPVSTTLVDTEITDFDADYLTGTARSWYRISLSGSDLNVTQAVIIDGGTQAGYDSAKGPIIELNAAGISSGDPNGLTLTTGASTVRGLVINRAGDDAIEIDVNAGGSTIVGNYLGTDVSGLQTTVGNRYGITVKSDGNTIGGTTNADRNIIAGNSTGGDSFGIGFWQDADNNTVQGNYIGVGVDGTTAMGNRQGITFQNTAHDNMIGGDGTDEGNIIANNSMNGVDVIAGTNNAVIRNSIHSNGLLGINLGTAGVTANDAGDPDSGANNLQNFPVLTTADVDSPTQVTIDGTFNSTASTSFRIEFFKNTISTGQDPSSHGEGEFFLGFTTVTTDGSGNGTFSAILTAAVTAGEFVTATATRDLGGGSYASTSEFSQNVTAAAVNDAPVAADDRPGLVFDGTDDFVQLGSDTSLEMTSTLTMEAWFRPTSLPSGSSGIILNKEGEYEIGIFPDGTLRWAIANTDPGWAWHDTGYVVPLNEWTHVAVTYNSGTVITYVNGSAVDTYNGSGSIGDAHASLDDLLIGGRSNNPTGQYFEGSIGEVRIWNTVRTAGEIATNYDLLLAGNESGLVGNWRLREGSGTSVTDLSSSGNDGTLGGGTPSQEPTWVGYSTDQDNILNIAASGVLVNDVDAESDPLVVSEINGSAANVGNPVALASGALVTLNANGGFTYDPNGQFDSLTAGEQASDQFSYTADDGNGGTDTATVYVTINGVNDIPVISNLGGDTLAYTEGDGAQVIDQSSNAAVSDVDSSDFDTGTLTVSFTAGSDAAEDVLAIRDQGAGPSNITVAGSAVSYGGTQIGTFTGGSGGAALVITLDANADAAAVSALVQNITYENTDTANPTLGSRTVRYVLTDGDGGTSANYDTTVTMAAVNDIPVISNLGGDTLAYTEGDGAQVIDQSSNAAVSDVDSSDFDTGTLTVSFTAGSDAAEDVLAIRDQGAGPSNITVAGSAVSYGGTQIGTFTGGSGGAALVITLDANADAAAVSALVQNITYENTDTANPTLGSRTVRYILTDGDGGTSANYDTTVTMAAVNDIPVISNLGGDTLAYTEGDGAQVIDQSSNAAVSDVDSSDFDTGTLTVSFTAGSDAAEDVLAIRDQGAGPSNITVAGSAVSYGGTQIGTFTGGSGGAALVITLDANADAAAVSALVQNITYENTDTANPTLGSRTVRYVLTDGDGGTSANYDTTVTMAAVNDIPVISNLGGDTLAYTEGDGAQVIDQSSNAAVSDVDSSDFDTGTLTVSFTAGSDAAEDVLAIRDQGAGPSNITVAGSAVSYGGTQIGTFTGGSGGAALVITLDANADAAAVSALVQNITYENTDTANPTLGSRTVRYVLTDGDGGTSANYDTTVTMAAVNDIPVISNLGGDTLAYTEGDGAQVIDQSSNAAVSDVDSSDFDTGTLTVSFTAGSDAAEDVLAIRDQGAGPSNITVAGSAVSYGGTQIGTFTGGSGGAALVITLDANADAAAVSALVQNITYENTDTANPTLGSRTVRYVLTDGDGGTSANYDTTVTMAAVNDIPVISNLGGDTLAYTEGDGAQVIDQSSNAAVSDVDSSDFDTGTLTVSFTAGSDAAEDVLAIRDQGAGPSNITVAGSAVSYGGTQIGTFTGGSGGAALVITLDANADAAAVSALVQNITYENTDTANPTLGSRTVRYVLTDGDGGTSANYDTTVTMAAVNDIPVISNLGGDTLAYTEGDGAQVIDQSSNAAVSDVDSSDFDTGTLTVSFTAGSDAAEDVLAIRDQGAGPSNITVAGSAVSYGGTQIGTFTGGSGGAALVITLDANADAAAVSALVQNITYENTDTANPTLGSRTVRYVLTDGDGGTSANYDTTVTMAAVNDIPVISNLGGDTLAYTEGDGAQVIDQSSNAAVSDVDSSDFDTGTLTVSFTAGSDAAEDVLAIRDQGAGPSNITVAGSAVSYGGTQIGTFTGGSGGAALVITLDANADAAAVSALVQNITYENTDTANPTLGSRTVRYILTDGDGGTSANYDTTVTMAAVNDIPVISNLGGDTLAYTEGDGAQVIDQSSNAAVSDVDSSDFDTGTLTVSFTAGSDAAEDVLAIRDQGAGPSNITVAGSAVSYGGTQIGTFTGGSGGAALVITLDANADAAAVSALVQNITYENTDTANPTLGSRTVRYVLTDGDGGTSANYDTTVTMAAVNDIPVISNLGGDTLAYTEGDGAQVIDQSSNAAVSDVDSSDFDTGTLTVSFTAGSDAAEDVLAIRDQGAGPSNITVAGSAVSYGGTQIGTFTGGSGGAALVITLDANADAAAVSALVQNITYENTDTANPTLGSRTVRYVLTDGDGGTSANYDTTVTMAAVNDIPVISNLGGDTLAYTEGDGAQVIDQSSNAAVSDVDSSDFDTGTLTVSFTAGSDAAEDVLAIRDQGAGPSNITVAGSAVSYGGTQIGTFTGGSGGAALVITLDANADAAAVSALVQNITYENTDTANPTLGSRTVRYVLTDGDGGTSANYDTTVTMAAVNDIPVISNLGGDTLAYTEGDGAQVIDQSSNAAVSDVDSSDFDTGTLTVSFTAGSDAAEDVLAIRDQGAGPSNITVAGSAVSYGGTQIGTFTGGSGGAALVITLDANADAAAVSALVQNITYENTDTANPTLGSRTVRYILTDGDGGTSANYDTTVTMAAVNDIPVISNLGGDTLAYTEGDGAQVIDQSSNAAVSDVDSSDFDTGTLTVSFTAGSDAAEDVLAIRDQGAGPSNITVAGSAVSYGGTQIGTFTGGSGGAALVITLDANADAAAVSALVQNITYENTDTANPTLGSRTVRYVLTDGDGGTSANYDTTVTMAAVNDIPVISNLGGDTLAYTEGDGAQVIDQSSNAAVSDVDSSDFDTGTLTVSFTAGSDAAEDVLAIRDQGAGPSNITVAGSAVSYGGTQIGTFTGGSGGAALVITLDANADAAAVSALVQNITYENTDTANPTLGSRTVRYVLTDGDGGTSANYDTTVTMAAVNDIPVISNLGGDTLAYTEGDGAQVIDQSSNAAVSDVDSSDFDTGTLTVSFTAGSDAAEDVLAIRDQGAGPSNITVAGSAVSYGGTQIGTFTGGSGGAALVITLDANADAAAVSALVQNITYENTDTANPTLGSRTVRYILTDGDGGTSANYDTTVTMAAVNDIPVISNLGGDTLAYTEGDGAQVIDQSSNAAVSDVDSSDFDTGTLTVSFTAGSDAAEDVLAIRDQGAGPSNITVAGSAVSYGGTQIGTFTGGSGGAALVITLDANADAAAVSALVQNITYENTDTANPTLGSRTVRYVLTDGDGGTSANYDTTVTMAAVNDIPVISNLGGDTLAYTEGDGAQVIDQSSNAAVSDVDSSDFDTGTLTVSFTAGSDAAEDVLAIRDQGAGPSNITVAGSAVSYGGTQIGTFTGGSGGAALVITLDANADAAAVSALVQNITYENTDTANPTLGSRTVRYVLTDGDGGTSANYDTTVTMAAVNDAPVNTVPGTQTVNEETQTAIAGISVVDVDAGVGTITTRLQVTAGVVDVTLFGAATISAGGNSSNDLTILGTVADVNATLSTLLYTGNTNVTGVAADTLTVTTDDGGNTGTGGAQQDVDTIQINISPVNDAPVITSNGGGPTAAVNAPENQTAVTTVTATDVDVPADTLTYSIIGGADAALFSLDPNSGVLRFLVAPDFDAPTDAGTNNVYDVVVQVSDGNGGVDTQAIAVTVTDANDAPVITSNGAGPTAAVNVAENQTIVTTVTATDVDMPANTLTYTILGGADAALFSIDPASGVLTFTVPPDFETPTDADANNIYEVVVQVSDGNGGVDSQLVLVTVTDIQEGMPQPPTPQPGPTPTPAPSPRPTPESPQDTNTPSPGTPPIGFSDSFGGQPPAGRDLTRNPEPQSVPNWNRVLEVAPFLRPGAFGTTSDQIRAYAPAPVLLSSIELSRDFLQQLNSFADDLKETTQQTIDERSFFIKMMEYTGLGVSGILLAWLVRSGTLVASVLATLPAWRNFDPIAILDMDQKSREILTKKMREAAEQETREHQGLDRMLDKKIDQSVRPSSTYSSGSS</sequence>
<dbReference type="Gene3D" id="2.60.40.60">
    <property type="entry name" value="Cadherins"/>
    <property type="match status" value="2"/>
</dbReference>